<evidence type="ECO:0000256" key="10">
    <source>
        <dbReference type="SAM" id="Phobius"/>
    </source>
</evidence>
<sequence>MGSALTISERFTTFFKAVPGIDASLDLARRRAATIGGAVLLGLIAIAFAWAGDTAQKVFREFAAVHPYAPLVMTPAIFAAVVYITQRWAPAARGSGIPQVMAAGENLELARSPLLQMRTAITKLILTVIMLLAGGSVGREGPTVQVSAAIMVACHRVLRVPMTAGVLIAGGAAGVAAAFNTPLAGVAFAIEELAAAFEQRVAVLVMGAVVVSGLVSLGIAGDYVYFGAMRKTLEVDSVVLIAPVAGILGGVLGGLFSRLLLACARAEHPLLATMRARPVVTALGCGFVVAVLGVVTGGSTWGTGYETTRLMIEGQQSASPWFGPAKFVATAATAISGAPGGIFAPSLSVGAGFGELLSYVFAGDPMPAVVLLGMTGYFVGVVRAPLTAVIILMETTASRGMILPLFLTAIIADTASTLVCREKLYHGLSRGFVAKG</sequence>
<keyword evidence="8" id="KW-0868">Chloride</keyword>
<dbReference type="OrthoDB" id="9767361at2"/>
<accession>A0A2K2G2Q0</accession>
<evidence type="ECO:0000256" key="1">
    <source>
        <dbReference type="ARBA" id="ARBA00004141"/>
    </source>
</evidence>
<dbReference type="InterPro" id="IPR050368">
    <property type="entry name" value="ClC-type_chloride_channel"/>
</dbReference>
<comment type="caution">
    <text evidence="11">The sequence shown here is derived from an EMBL/GenBank/DDBJ whole genome shotgun (WGS) entry which is preliminary data.</text>
</comment>
<evidence type="ECO:0000256" key="7">
    <source>
        <dbReference type="ARBA" id="ARBA00023173"/>
    </source>
</evidence>
<dbReference type="PANTHER" id="PTHR43427">
    <property type="entry name" value="CHLORIDE CHANNEL PROTEIN CLC-E"/>
    <property type="match status" value="1"/>
</dbReference>
<dbReference type="Gene3D" id="1.10.3080.10">
    <property type="entry name" value="Clc chloride channel"/>
    <property type="match status" value="1"/>
</dbReference>
<dbReference type="EMBL" id="LYMM01000027">
    <property type="protein sequence ID" value="PNU05282.1"/>
    <property type="molecule type" value="Genomic_DNA"/>
</dbReference>
<evidence type="ECO:0000256" key="5">
    <source>
        <dbReference type="ARBA" id="ARBA00023065"/>
    </source>
</evidence>
<dbReference type="GO" id="GO:0034707">
    <property type="term" value="C:chloride channel complex"/>
    <property type="evidence" value="ECO:0007669"/>
    <property type="project" value="UniProtKB-KW"/>
</dbReference>
<dbReference type="GO" id="GO:0005254">
    <property type="term" value="F:chloride channel activity"/>
    <property type="evidence" value="ECO:0007669"/>
    <property type="project" value="UniProtKB-KW"/>
</dbReference>
<evidence type="ECO:0000256" key="3">
    <source>
        <dbReference type="ARBA" id="ARBA00022692"/>
    </source>
</evidence>
<evidence type="ECO:0000256" key="6">
    <source>
        <dbReference type="ARBA" id="ARBA00023136"/>
    </source>
</evidence>
<feature type="transmembrane region" description="Helical" evidence="10">
    <location>
        <begin position="282"/>
        <end position="301"/>
    </location>
</feature>
<evidence type="ECO:0000256" key="9">
    <source>
        <dbReference type="ARBA" id="ARBA00023303"/>
    </source>
</evidence>
<feature type="transmembrane region" description="Helical" evidence="10">
    <location>
        <begin position="342"/>
        <end position="362"/>
    </location>
</feature>
<keyword evidence="2" id="KW-0813">Transport</keyword>
<feature type="transmembrane region" description="Helical" evidence="10">
    <location>
        <begin position="369"/>
        <end position="393"/>
    </location>
</feature>
<organism evidence="11 12">
    <name type="scientific">Novosphingobium guangzhouense</name>
    <dbReference type="NCBI Taxonomy" id="1850347"/>
    <lineage>
        <taxon>Bacteria</taxon>
        <taxon>Pseudomonadati</taxon>
        <taxon>Pseudomonadota</taxon>
        <taxon>Alphaproteobacteria</taxon>
        <taxon>Sphingomonadales</taxon>
        <taxon>Sphingomonadaceae</taxon>
        <taxon>Novosphingobium</taxon>
    </lineage>
</organism>
<proteinExistence type="predicted"/>
<reference evidence="11 12" key="1">
    <citation type="submission" date="2016-05" db="EMBL/GenBank/DDBJ databases">
        <title>Complete genome sequence of Novosphingobium guangzhouense SA925(T).</title>
        <authorList>
            <person name="Sha S."/>
        </authorList>
    </citation>
    <scope>NUCLEOTIDE SEQUENCE [LARGE SCALE GENOMIC DNA]</scope>
    <source>
        <strain evidence="11 12">SA925</strain>
    </source>
</reference>
<dbReference type="InterPro" id="IPR014743">
    <property type="entry name" value="Cl-channel_core"/>
</dbReference>
<dbReference type="PRINTS" id="PR00762">
    <property type="entry name" value="CLCHANNEL"/>
</dbReference>
<keyword evidence="9" id="KW-0407">Ion channel</keyword>
<keyword evidence="7" id="KW-0869">Chloride channel</keyword>
<keyword evidence="6 10" id="KW-0472">Membrane</keyword>
<protein>
    <submittedName>
        <fullName evidence="11">Chloride channel protein</fullName>
    </submittedName>
</protein>
<feature type="transmembrane region" description="Helical" evidence="10">
    <location>
        <begin position="399"/>
        <end position="420"/>
    </location>
</feature>
<dbReference type="CDD" id="cd01034">
    <property type="entry name" value="EriC_like"/>
    <property type="match status" value="1"/>
</dbReference>
<feature type="transmembrane region" description="Helical" evidence="10">
    <location>
        <begin position="64"/>
        <end position="84"/>
    </location>
</feature>
<dbReference type="Proteomes" id="UP000236327">
    <property type="component" value="Unassembled WGS sequence"/>
</dbReference>
<dbReference type="InterPro" id="IPR001807">
    <property type="entry name" value="ClC"/>
</dbReference>
<keyword evidence="5" id="KW-0406">Ion transport</keyword>
<dbReference type="Pfam" id="PF00654">
    <property type="entry name" value="Voltage_CLC"/>
    <property type="match status" value="1"/>
</dbReference>
<comment type="subcellular location">
    <subcellularLocation>
        <location evidence="1">Membrane</location>
        <topology evidence="1">Multi-pass membrane protein</topology>
    </subcellularLocation>
</comment>
<dbReference type="SUPFAM" id="SSF81340">
    <property type="entry name" value="Clc chloride channel"/>
    <property type="match status" value="1"/>
</dbReference>
<name>A0A2K2G2Q0_9SPHN</name>
<evidence type="ECO:0000256" key="2">
    <source>
        <dbReference type="ARBA" id="ARBA00022448"/>
    </source>
</evidence>
<dbReference type="PANTHER" id="PTHR43427:SF6">
    <property type="entry name" value="CHLORIDE CHANNEL PROTEIN CLC-E"/>
    <property type="match status" value="1"/>
</dbReference>
<feature type="transmembrane region" description="Helical" evidence="10">
    <location>
        <begin position="32"/>
        <end position="52"/>
    </location>
</feature>
<keyword evidence="12" id="KW-1185">Reference proteome</keyword>
<evidence type="ECO:0000313" key="11">
    <source>
        <dbReference type="EMBL" id="PNU05282.1"/>
    </source>
</evidence>
<evidence type="ECO:0000313" key="12">
    <source>
        <dbReference type="Proteomes" id="UP000236327"/>
    </source>
</evidence>
<feature type="transmembrane region" description="Helical" evidence="10">
    <location>
        <begin position="120"/>
        <end position="138"/>
    </location>
</feature>
<gene>
    <name evidence="11" type="ORF">A8V01_17025</name>
</gene>
<feature type="transmembrane region" description="Helical" evidence="10">
    <location>
        <begin position="202"/>
        <end position="226"/>
    </location>
</feature>
<evidence type="ECO:0000256" key="4">
    <source>
        <dbReference type="ARBA" id="ARBA00022989"/>
    </source>
</evidence>
<keyword evidence="3 10" id="KW-0812">Transmembrane</keyword>
<keyword evidence="4 10" id="KW-1133">Transmembrane helix</keyword>
<feature type="transmembrane region" description="Helical" evidence="10">
    <location>
        <begin position="238"/>
        <end position="261"/>
    </location>
</feature>
<dbReference type="AlphaFoldDB" id="A0A2K2G2Q0"/>
<feature type="transmembrane region" description="Helical" evidence="10">
    <location>
        <begin position="166"/>
        <end position="190"/>
    </location>
</feature>
<evidence type="ECO:0000256" key="8">
    <source>
        <dbReference type="ARBA" id="ARBA00023214"/>
    </source>
</evidence>